<comment type="caution">
    <text evidence="3">The sequence shown here is derived from an EMBL/GenBank/DDBJ whole genome shotgun (WGS) entry which is preliminary data.</text>
</comment>
<dbReference type="Pfam" id="PF09362">
    <property type="entry name" value="DUF1996"/>
    <property type="match status" value="1"/>
</dbReference>
<dbReference type="RefSeq" id="XP_033422372.1">
    <property type="nucleotide sequence ID" value="XM_033574354.1"/>
</dbReference>
<organism evidence="3 4">
    <name type="scientific">Aspergillus tanneri</name>
    <dbReference type="NCBI Taxonomy" id="1220188"/>
    <lineage>
        <taxon>Eukaryota</taxon>
        <taxon>Fungi</taxon>
        <taxon>Dikarya</taxon>
        <taxon>Ascomycota</taxon>
        <taxon>Pezizomycotina</taxon>
        <taxon>Eurotiomycetes</taxon>
        <taxon>Eurotiomycetidae</taxon>
        <taxon>Eurotiales</taxon>
        <taxon>Aspergillaceae</taxon>
        <taxon>Aspergillus</taxon>
        <taxon>Aspergillus subgen. Circumdati</taxon>
    </lineage>
</organism>
<evidence type="ECO:0000313" key="3">
    <source>
        <dbReference type="EMBL" id="KAA8643010.1"/>
    </source>
</evidence>
<feature type="compositionally biased region" description="Basic residues" evidence="1">
    <location>
        <begin position="455"/>
        <end position="467"/>
    </location>
</feature>
<dbReference type="EMBL" id="QUQM01000005">
    <property type="protein sequence ID" value="KAA8643010.1"/>
    <property type="molecule type" value="Genomic_DNA"/>
</dbReference>
<evidence type="ECO:0000313" key="4">
    <source>
        <dbReference type="Proteomes" id="UP000324241"/>
    </source>
</evidence>
<feature type="region of interest" description="Disordered" evidence="1">
    <location>
        <begin position="438"/>
        <end position="467"/>
    </location>
</feature>
<reference evidence="3 4" key="1">
    <citation type="submission" date="2019-08" db="EMBL/GenBank/DDBJ databases">
        <title>The genome sequence of a newly discovered highly antifungal drug resistant Aspergillus species, Aspergillus tanneri NIH 1004.</title>
        <authorList>
            <person name="Mounaud S."/>
            <person name="Singh I."/>
            <person name="Joardar V."/>
            <person name="Pakala S."/>
            <person name="Pakala S."/>
            <person name="Venepally P."/>
            <person name="Chung J.K."/>
            <person name="Losada L."/>
            <person name="Nierman W.C."/>
        </authorList>
    </citation>
    <scope>NUCLEOTIDE SEQUENCE [LARGE SCALE GENOMIC DNA]</scope>
    <source>
        <strain evidence="3 4">NIH1004</strain>
    </source>
</reference>
<feature type="region of interest" description="Disordered" evidence="1">
    <location>
        <begin position="361"/>
        <end position="383"/>
    </location>
</feature>
<evidence type="ECO:0000259" key="2">
    <source>
        <dbReference type="Pfam" id="PF09362"/>
    </source>
</evidence>
<gene>
    <name evidence="3" type="ORF">ATNIH1004_009772</name>
</gene>
<dbReference type="PANTHER" id="PTHR43662">
    <property type="match status" value="1"/>
</dbReference>
<dbReference type="InterPro" id="IPR018535">
    <property type="entry name" value="DUF1996"/>
</dbReference>
<dbReference type="PANTHER" id="PTHR43662:SF7">
    <property type="entry name" value="DUF1996 DOMAIN-CONTAINING PROTEIN"/>
    <property type="match status" value="1"/>
</dbReference>
<protein>
    <recommendedName>
        <fullName evidence="2">DUF1996 domain-containing protein</fullName>
    </recommendedName>
</protein>
<feature type="domain" description="DUF1996" evidence="2">
    <location>
        <begin position="40"/>
        <end position="285"/>
    </location>
</feature>
<dbReference type="AlphaFoldDB" id="A0A5M9MC40"/>
<sequence>MPRKMRLDVGLVACLAAFSGVADAFWRLPCRGRSGIARMDPLMDPGKPSYHVHAIHGPNTFSMSVDEMSLKDSSCTSCAVTQDKSAYWTPALYFMYENGDTELVEQVGGMLAYYLLYGENVTAFPENFRMIAGDQYMRNFPWPVPDPPKSEWTGNQASQDALRQKALGFNCLNYNADPEPSLGRHYLPAKDYLDQHCPDGIRIEIMFPSCWNGKDTDSADHKSHVAYPSLVMDGTCPEGYETRVVSLFYETIWNTNAFKDKKGSFVISNGDPTGYGYHADFIHGWESGILEQAVERCTNPSGQVTDCDVFNVQSESEQRKCTFDLPNALKDENVFKVPGSLPNKLAVQHGPAYASPVLYADGGAPSTAQDPPKPTQAPTKAPTPITSYVHATVTQAIVYVEQDIIIYVDGQGNPLRTESGTPETISTKTTTVDQVVSTVVSTPTDPPAKRDGHARMHKPHRHGHHGH</sequence>
<dbReference type="Proteomes" id="UP000324241">
    <property type="component" value="Unassembled WGS sequence"/>
</dbReference>
<dbReference type="OrthoDB" id="74764at2759"/>
<dbReference type="VEuPathDB" id="FungiDB:EYZ11_010992"/>
<dbReference type="GeneID" id="54332474"/>
<accession>A0A5M9MC40</accession>
<name>A0A5M9MC40_9EURO</name>
<evidence type="ECO:0000256" key="1">
    <source>
        <dbReference type="SAM" id="MobiDB-lite"/>
    </source>
</evidence>
<proteinExistence type="predicted"/>